<keyword evidence="5 7" id="KW-1133">Transmembrane helix</keyword>
<dbReference type="EMBL" id="CP058215">
    <property type="protein sequence ID" value="QLC50190.1"/>
    <property type="molecule type" value="Genomic_DNA"/>
</dbReference>
<dbReference type="Proteomes" id="UP000509594">
    <property type="component" value="Chromosome"/>
</dbReference>
<evidence type="ECO:0000256" key="4">
    <source>
        <dbReference type="ARBA" id="ARBA00022692"/>
    </source>
</evidence>
<keyword evidence="2 7" id="KW-0813">Transport</keyword>
<keyword evidence="6 7" id="KW-0472">Membrane</keyword>
<dbReference type="GO" id="GO:0005275">
    <property type="term" value="F:amine transmembrane transporter activity"/>
    <property type="evidence" value="ECO:0007669"/>
    <property type="project" value="TreeGrafter"/>
</dbReference>
<dbReference type="Gene3D" id="1.10.3720.10">
    <property type="entry name" value="MetI-like"/>
    <property type="match status" value="1"/>
</dbReference>
<evidence type="ECO:0000313" key="10">
    <source>
        <dbReference type="Proteomes" id="UP000509594"/>
    </source>
</evidence>
<dbReference type="SUPFAM" id="SSF161098">
    <property type="entry name" value="MetI-like"/>
    <property type="match status" value="1"/>
</dbReference>
<feature type="transmembrane region" description="Helical" evidence="7">
    <location>
        <begin position="71"/>
        <end position="91"/>
    </location>
</feature>
<dbReference type="PANTHER" id="PTHR47737:SF1">
    <property type="entry name" value="GLYCINE BETAINE_PROLINE BETAINE TRANSPORT SYSTEM PERMEASE PROTEIN PROW"/>
    <property type="match status" value="1"/>
</dbReference>
<dbReference type="GO" id="GO:0031460">
    <property type="term" value="P:glycine betaine transport"/>
    <property type="evidence" value="ECO:0007669"/>
    <property type="project" value="TreeGrafter"/>
</dbReference>
<feature type="transmembrane region" description="Helical" evidence="7">
    <location>
        <begin position="205"/>
        <end position="231"/>
    </location>
</feature>
<dbReference type="PROSITE" id="PS50928">
    <property type="entry name" value="ABC_TM1"/>
    <property type="match status" value="1"/>
</dbReference>
<dbReference type="GeneID" id="55821615"/>
<dbReference type="RefSeq" id="WP_176965246.1">
    <property type="nucleotide sequence ID" value="NZ_CP058215.1"/>
</dbReference>
<dbReference type="KEGG" id="mzi:HWN40_08030"/>
<evidence type="ECO:0000259" key="8">
    <source>
        <dbReference type="PROSITE" id="PS50928"/>
    </source>
</evidence>
<sequence length="277" mass="29762">MVLPNLQIGESVESIVYWIDDYFGFLLDFFSNFVDILISGLRDALLFLPPLAFTVIAALLVYFLAKRKAALAIGTAVGFLVIDSMGLWGLAMETLALVLSSALIALAIGIPLGILAAKNEVIYHITKPVLDFMQTMPSFVYLIPAVIFFGLGNVPGLVATVVFAMPPTIRLTNLGIRQVPVELVEVSDAFGTTPMQKLMKVELPVAIPTIMAGVNQCIMLSLSMVVIAAMIGARGLGYQVLVGIQRVDIGQGFEAGLAIVIIAIVLDRLTQNLTPKK</sequence>
<dbReference type="InterPro" id="IPR035906">
    <property type="entry name" value="MetI-like_sf"/>
</dbReference>
<evidence type="ECO:0000256" key="2">
    <source>
        <dbReference type="ARBA" id="ARBA00022448"/>
    </source>
</evidence>
<feature type="transmembrane region" description="Helical" evidence="7">
    <location>
        <begin position="97"/>
        <end position="117"/>
    </location>
</feature>
<feature type="transmembrane region" description="Helical" evidence="7">
    <location>
        <begin position="44"/>
        <end position="64"/>
    </location>
</feature>
<reference evidence="9 10" key="1">
    <citation type="submission" date="2020-06" db="EMBL/GenBank/DDBJ databases">
        <title>Methanolobus halotolerans sp. nov., isolated from a saline lake Tus in Siberia.</title>
        <authorList>
            <person name="Shen Y."/>
            <person name="Chen S.-C."/>
            <person name="Lai M.-C."/>
            <person name="Huang H.-H."/>
            <person name="Chiu H.-H."/>
            <person name="Tang S.-L."/>
            <person name="Rogozin D.Y."/>
            <person name="Degermendzhy A.G."/>
        </authorList>
    </citation>
    <scope>NUCLEOTIDE SEQUENCE [LARGE SCALE GENOMIC DNA]</scope>
    <source>
        <strain evidence="9 10">DSM 21339</strain>
    </source>
</reference>
<feature type="transmembrane region" description="Helical" evidence="7">
    <location>
        <begin position="138"/>
        <end position="165"/>
    </location>
</feature>
<evidence type="ECO:0000256" key="3">
    <source>
        <dbReference type="ARBA" id="ARBA00022475"/>
    </source>
</evidence>
<proteinExistence type="inferred from homology"/>
<dbReference type="GO" id="GO:0043190">
    <property type="term" value="C:ATP-binding cassette (ABC) transporter complex"/>
    <property type="evidence" value="ECO:0007669"/>
    <property type="project" value="TreeGrafter"/>
</dbReference>
<dbReference type="AlphaFoldDB" id="A0A7D5J967"/>
<dbReference type="Pfam" id="PF00528">
    <property type="entry name" value="BPD_transp_1"/>
    <property type="match status" value="1"/>
</dbReference>
<dbReference type="FunFam" id="1.10.3720.10:FF:000001">
    <property type="entry name" value="Glycine betaine ABC transporter, permease"/>
    <property type="match status" value="1"/>
</dbReference>
<dbReference type="GO" id="GO:0015226">
    <property type="term" value="F:carnitine transmembrane transporter activity"/>
    <property type="evidence" value="ECO:0007669"/>
    <property type="project" value="TreeGrafter"/>
</dbReference>
<evidence type="ECO:0000313" key="9">
    <source>
        <dbReference type="EMBL" id="QLC50190.1"/>
    </source>
</evidence>
<comment type="subcellular location">
    <subcellularLocation>
        <location evidence="7">Cell membrane</location>
        <topology evidence="7">Multi-pass membrane protein</topology>
    </subcellularLocation>
    <subcellularLocation>
        <location evidence="1">Membrane</location>
        <topology evidence="1">Multi-pass membrane protein</topology>
    </subcellularLocation>
</comment>
<accession>A0A7D5J967</accession>
<comment type="similarity">
    <text evidence="7">Belongs to the binding-protein-dependent transport system permease family.</text>
</comment>
<dbReference type="OrthoDB" id="198402at2157"/>
<keyword evidence="4 7" id="KW-0812">Transmembrane</keyword>
<keyword evidence="3" id="KW-1003">Cell membrane</keyword>
<gene>
    <name evidence="9" type="ORF">HWN40_08030</name>
</gene>
<dbReference type="CDD" id="cd06261">
    <property type="entry name" value="TM_PBP2"/>
    <property type="match status" value="1"/>
</dbReference>
<protein>
    <submittedName>
        <fullName evidence="9">Proline/glycine betaine ABC transporter permease</fullName>
    </submittedName>
</protein>
<evidence type="ECO:0000256" key="5">
    <source>
        <dbReference type="ARBA" id="ARBA00022989"/>
    </source>
</evidence>
<evidence type="ECO:0000256" key="1">
    <source>
        <dbReference type="ARBA" id="ARBA00004141"/>
    </source>
</evidence>
<evidence type="ECO:0000256" key="7">
    <source>
        <dbReference type="RuleBase" id="RU363032"/>
    </source>
</evidence>
<name>A0A7D5J967_9EURY</name>
<feature type="domain" description="ABC transmembrane type-1" evidence="8">
    <location>
        <begin position="91"/>
        <end position="270"/>
    </location>
</feature>
<dbReference type="PANTHER" id="PTHR47737">
    <property type="entry name" value="GLYCINE BETAINE/PROLINE BETAINE TRANSPORT SYSTEM PERMEASE PROTEIN PROW"/>
    <property type="match status" value="1"/>
</dbReference>
<evidence type="ECO:0000256" key="6">
    <source>
        <dbReference type="ARBA" id="ARBA00023136"/>
    </source>
</evidence>
<dbReference type="InterPro" id="IPR000515">
    <property type="entry name" value="MetI-like"/>
</dbReference>
<organism evidence="9 10">
    <name type="scientific">Methanolobus zinderi</name>
    <dbReference type="NCBI Taxonomy" id="536044"/>
    <lineage>
        <taxon>Archaea</taxon>
        <taxon>Methanobacteriati</taxon>
        <taxon>Methanobacteriota</taxon>
        <taxon>Stenosarchaea group</taxon>
        <taxon>Methanomicrobia</taxon>
        <taxon>Methanosarcinales</taxon>
        <taxon>Methanosarcinaceae</taxon>
        <taxon>Methanolobus</taxon>
    </lineage>
</organism>
<keyword evidence="10" id="KW-1185">Reference proteome</keyword>
<dbReference type="GO" id="GO:0015871">
    <property type="term" value="P:choline transport"/>
    <property type="evidence" value="ECO:0007669"/>
    <property type="project" value="TreeGrafter"/>
</dbReference>